<evidence type="ECO:0000313" key="2">
    <source>
        <dbReference type="Proteomes" id="UP001056778"/>
    </source>
</evidence>
<dbReference type="Proteomes" id="UP001056778">
    <property type="component" value="Chromosome 8"/>
</dbReference>
<comment type="caution">
    <text evidence="1">The sequence shown here is derived from an EMBL/GenBank/DDBJ whole genome shotgun (WGS) entry which is preliminary data.</text>
</comment>
<protein>
    <submittedName>
        <fullName evidence="1">Uncharacterized protein</fullName>
    </submittedName>
</protein>
<evidence type="ECO:0000313" key="1">
    <source>
        <dbReference type="EMBL" id="KAI4456750.1"/>
    </source>
</evidence>
<sequence length="180" mass="20759">MKKLCELLAEEISTQTERHFSPQDCENRWRVLDRNYKKYIDNKNNTGSGRRYFEFAEEMGELFGKKTNIFPELLLSSDTPAKSFIQTDYRRAVNNQDDSECAISTEGLMVCNTITSIPAIPTTSTITNDRKLSRALKRHCGNGLTRNSGLEGIKKDRDEYQKAKLKLLEKKIQIDQEKKN</sequence>
<keyword evidence="2" id="KW-1185">Reference proteome</keyword>
<proteinExistence type="predicted"/>
<name>A0ACB9SQ06_HOLOL</name>
<gene>
    <name evidence="1" type="ORF">MML48_8g00017049</name>
</gene>
<accession>A0ACB9SQ06</accession>
<reference evidence="1" key="1">
    <citation type="submission" date="2022-04" db="EMBL/GenBank/DDBJ databases">
        <title>Chromosome-scale genome assembly of Holotrichia oblita Faldermann.</title>
        <authorList>
            <person name="Rongchong L."/>
        </authorList>
    </citation>
    <scope>NUCLEOTIDE SEQUENCE</scope>
    <source>
        <strain evidence="1">81SQS9</strain>
    </source>
</reference>
<organism evidence="1 2">
    <name type="scientific">Holotrichia oblita</name>
    <name type="common">Chafer beetle</name>
    <dbReference type="NCBI Taxonomy" id="644536"/>
    <lineage>
        <taxon>Eukaryota</taxon>
        <taxon>Metazoa</taxon>
        <taxon>Ecdysozoa</taxon>
        <taxon>Arthropoda</taxon>
        <taxon>Hexapoda</taxon>
        <taxon>Insecta</taxon>
        <taxon>Pterygota</taxon>
        <taxon>Neoptera</taxon>
        <taxon>Endopterygota</taxon>
        <taxon>Coleoptera</taxon>
        <taxon>Polyphaga</taxon>
        <taxon>Scarabaeiformia</taxon>
        <taxon>Scarabaeidae</taxon>
        <taxon>Melolonthinae</taxon>
        <taxon>Holotrichia</taxon>
    </lineage>
</organism>
<dbReference type="EMBL" id="CM043022">
    <property type="protein sequence ID" value="KAI4456750.1"/>
    <property type="molecule type" value="Genomic_DNA"/>
</dbReference>